<evidence type="ECO:0000313" key="1">
    <source>
        <dbReference type="EMBL" id="KAJ8106572.1"/>
    </source>
</evidence>
<reference evidence="1" key="1">
    <citation type="submission" date="2022-11" db="EMBL/GenBank/DDBJ databases">
        <title>Genome Sequence of Nemania bipapillata.</title>
        <authorList>
            <person name="Buettner E."/>
        </authorList>
    </citation>
    <scope>NUCLEOTIDE SEQUENCE</scope>
    <source>
        <strain evidence="1">CP14</strain>
    </source>
</reference>
<comment type="caution">
    <text evidence="1">The sequence shown here is derived from an EMBL/GenBank/DDBJ whole genome shotgun (WGS) entry which is preliminary data.</text>
</comment>
<evidence type="ECO:0000313" key="2">
    <source>
        <dbReference type="Proteomes" id="UP001153334"/>
    </source>
</evidence>
<keyword evidence="2" id="KW-1185">Reference proteome</keyword>
<dbReference type="Proteomes" id="UP001153334">
    <property type="component" value="Unassembled WGS sequence"/>
</dbReference>
<gene>
    <name evidence="1" type="ORF">ONZ43_g7024</name>
</gene>
<name>A0ACC2HU28_9PEZI</name>
<proteinExistence type="predicted"/>
<protein>
    <submittedName>
        <fullName evidence="1">Uncharacterized protein</fullName>
    </submittedName>
</protein>
<dbReference type="EMBL" id="JAPESX010002792">
    <property type="protein sequence ID" value="KAJ8106572.1"/>
    <property type="molecule type" value="Genomic_DNA"/>
</dbReference>
<sequence>MSRLWVRVKIMRKFELDDFLILASDICAWISVGFAVAAVNSGSGRHIQTLTTGEIEGAILYTFAGLISGILSFCLPKLAIVKLLSTLLNPSRRHLIWLWSISIFNLLILLSALGLVFGRCYPSNSQWDFSVPAEYCWDIWYTVDYTRGVSAFSAFVDLYLSVYPAAVLYKIRLPLKKKIALSAALGIGSISTIVAVYKITTLSSLASADFTYDSYDLVIFTLAEGSVITIAACLPLLQPLLEVARQHPWSRLRTNQSTHPTSDSRKDYMSTEQSDDRSRIQKMRDNFEMNSILATRNDDNEAVVIPELAATQNQTLRVNEDETALRTIDAESQKSSYNAPSKTQQGIYRTDDIYVSYGGDVAGTAKSRYHQSDWA</sequence>
<organism evidence="1 2">
    <name type="scientific">Nemania bipapillata</name>
    <dbReference type="NCBI Taxonomy" id="110536"/>
    <lineage>
        <taxon>Eukaryota</taxon>
        <taxon>Fungi</taxon>
        <taxon>Dikarya</taxon>
        <taxon>Ascomycota</taxon>
        <taxon>Pezizomycotina</taxon>
        <taxon>Sordariomycetes</taxon>
        <taxon>Xylariomycetidae</taxon>
        <taxon>Xylariales</taxon>
        <taxon>Xylariaceae</taxon>
        <taxon>Nemania</taxon>
    </lineage>
</organism>
<accession>A0ACC2HU28</accession>